<dbReference type="PROSITE" id="PS51186">
    <property type="entry name" value="GNAT"/>
    <property type="match status" value="1"/>
</dbReference>
<dbReference type="Gene3D" id="3.40.630.30">
    <property type="match status" value="1"/>
</dbReference>
<dbReference type="InterPro" id="IPR050832">
    <property type="entry name" value="Bact_Acetyltransf"/>
</dbReference>
<gene>
    <name evidence="4" type="ORF">RAS12_06670</name>
</gene>
<dbReference type="RefSeq" id="WP_306951336.1">
    <property type="nucleotide sequence ID" value="NZ_CP132976.1"/>
</dbReference>
<reference evidence="4 5" key="1">
    <citation type="submission" date="2023-08" db="EMBL/GenBank/DDBJ databases">
        <title>Achromobacter seleniivolatilans sp. nov., isolated from seleniferous soil.</title>
        <authorList>
            <person name="Zhang S."/>
            <person name="Li K."/>
            <person name="Peng J."/>
            <person name="Zhao Q."/>
            <person name="Wang H."/>
            <person name="Guo Y."/>
        </authorList>
    </citation>
    <scope>NUCLEOTIDE SEQUENCE [LARGE SCALE GENOMIC DNA]</scope>
    <source>
        <strain evidence="4 5">R39</strain>
    </source>
</reference>
<dbReference type="Pfam" id="PF00583">
    <property type="entry name" value="Acetyltransf_1"/>
    <property type="match status" value="1"/>
</dbReference>
<evidence type="ECO:0000259" key="3">
    <source>
        <dbReference type="PROSITE" id="PS51186"/>
    </source>
</evidence>
<keyword evidence="1" id="KW-0808">Transferase</keyword>
<accession>A0ABY9M9J3</accession>
<dbReference type="PANTHER" id="PTHR43877:SF2">
    <property type="entry name" value="AMINOALKYLPHOSPHONATE N-ACETYLTRANSFERASE-RELATED"/>
    <property type="match status" value="1"/>
</dbReference>
<organism evidence="4 5">
    <name type="scientific">Achromobacter seleniivolatilans</name>
    <dbReference type="NCBI Taxonomy" id="3047478"/>
    <lineage>
        <taxon>Bacteria</taxon>
        <taxon>Pseudomonadati</taxon>
        <taxon>Pseudomonadota</taxon>
        <taxon>Betaproteobacteria</taxon>
        <taxon>Burkholderiales</taxon>
        <taxon>Alcaligenaceae</taxon>
        <taxon>Achromobacter</taxon>
    </lineage>
</organism>
<dbReference type="SUPFAM" id="SSF55729">
    <property type="entry name" value="Acyl-CoA N-acyltransferases (Nat)"/>
    <property type="match status" value="1"/>
</dbReference>
<feature type="domain" description="N-acetyltransferase" evidence="3">
    <location>
        <begin position="4"/>
        <end position="148"/>
    </location>
</feature>
<name>A0ABY9M9J3_9BURK</name>
<dbReference type="InterPro" id="IPR000182">
    <property type="entry name" value="GNAT_dom"/>
</dbReference>
<protein>
    <submittedName>
        <fullName evidence="4">GNAT family N-acetyltransferase</fullName>
    </submittedName>
</protein>
<dbReference type="Proteomes" id="UP001234798">
    <property type="component" value="Chromosome"/>
</dbReference>
<keyword evidence="5" id="KW-1185">Reference proteome</keyword>
<dbReference type="PANTHER" id="PTHR43877">
    <property type="entry name" value="AMINOALKYLPHOSPHONATE N-ACETYLTRANSFERASE-RELATED-RELATED"/>
    <property type="match status" value="1"/>
</dbReference>
<evidence type="ECO:0000256" key="1">
    <source>
        <dbReference type="ARBA" id="ARBA00022679"/>
    </source>
</evidence>
<dbReference type="InterPro" id="IPR016181">
    <property type="entry name" value="Acyl_CoA_acyltransferase"/>
</dbReference>
<sequence>MNQTAIRHIDTENELRACAALMQQLRPHLTDDADFVSRVNRMRTQNYHVLAAFHEGRAVALAGYRHQENLIYGRFIYVDDLVVDESERGAGWGAKLIEALDVLARDAGCAKLVLDTGLGNALAQRFYFRQGLLTSAIRFSKTLGASAA</sequence>
<evidence type="ECO:0000313" key="4">
    <source>
        <dbReference type="EMBL" id="WMD23663.1"/>
    </source>
</evidence>
<evidence type="ECO:0000313" key="5">
    <source>
        <dbReference type="Proteomes" id="UP001234798"/>
    </source>
</evidence>
<keyword evidence="2" id="KW-0012">Acyltransferase</keyword>
<proteinExistence type="predicted"/>
<evidence type="ECO:0000256" key="2">
    <source>
        <dbReference type="ARBA" id="ARBA00023315"/>
    </source>
</evidence>
<dbReference type="EMBL" id="CP132976">
    <property type="protein sequence ID" value="WMD23663.1"/>
    <property type="molecule type" value="Genomic_DNA"/>
</dbReference>
<dbReference type="CDD" id="cd04301">
    <property type="entry name" value="NAT_SF"/>
    <property type="match status" value="1"/>
</dbReference>